<accession>A0A0J6FXF6</accession>
<evidence type="ECO:0000256" key="1">
    <source>
        <dbReference type="ARBA" id="ARBA00007905"/>
    </source>
</evidence>
<dbReference type="Proteomes" id="UP000035996">
    <property type="component" value="Unassembled WGS sequence"/>
</dbReference>
<evidence type="ECO:0000256" key="5">
    <source>
        <dbReference type="PIRSR" id="PIRSR000097-2"/>
    </source>
</evidence>
<dbReference type="RefSeq" id="WP_048310212.1">
    <property type="nucleotide sequence ID" value="NZ_CP119526.1"/>
</dbReference>
<dbReference type="SUPFAM" id="SSF51430">
    <property type="entry name" value="NAD(P)-linked oxidoreductase"/>
    <property type="match status" value="1"/>
</dbReference>
<dbReference type="Gene3D" id="3.20.20.100">
    <property type="entry name" value="NADP-dependent oxidoreductase domain"/>
    <property type="match status" value="1"/>
</dbReference>
<evidence type="ECO:0000256" key="3">
    <source>
        <dbReference type="ARBA" id="ARBA00023002"/>
    </source>
</evidence>
<comment type="similarity">
    <text evidence="1">Belongs to the aldo/keto reductase family.</text>
</comment>
<evidence type="ECO:0000259" key="7">
    <source>
        <dbReference type="Pfam" id="PF00248"/>
    </source>
</evidence>
<dbReference type="FunFam" id="3.20.20.100:FF:000015">
    <property type="entry name" value="Oxidoreductase, aldo/keto reductase family"/>
    <property type="match status" value="1"/>
</dbReference>
<dbReference type="InterPro" id="IPR023210">
    <property type="entry name" value="NADP_OxRdtase_dom"/>
</dbReference>
<keyword evidence="3" id="KW-0560">Oxidoreductase</keyword>
<dbReference type="Pfam" id="PF00248">
    <property type="entry name" value="Aldo_ket_red"/>
    <property type="match status" value="1"/>
</dbReference>
<dbReference type="OrthoDB" id="9804790at2"/>
<dbReference type="PANTHER" id="PTHR43827">
    <property type="entry name" value="2,5-DIKETO-D-GLUCONIC ACID REDUCTASE"/>
    <property type="match status" value="1"/>
</dbReference>
<keyword evidence="9" id="KW-1185">Reference proteome</keyword>
<proteinExistence type="inferred from homology"/>
<dbReference type="PATRIC" id="fig|157733.3.peg.3736"/>
<feature type="active site" description="Proton donor" evidence="4">
    <location>
        <position position="52"/>
    </location>
</feature>
<name>A0A0J6FXF6_9BACL</name>
<dbReference type="PIRSF" id="PIRSF000097">
    <property type="entry name" value="AKR"/>
    <property type="match status" value="1"/>
</dbReference>
<evidence type="ECO:0000256" key="4">
    <source>
        <dbReference type="PIRSR" id="PIRSR000097-1"/>
    </source>
</evidence>
<dbReference type="PANTHER" id="PTHR43827:SF3">
    <property type="entry name" value="NADP-DEPENDENT OXIDOREDUCTASE DOMAIN-CONTAINING PROTEIN"/>
    <property type="match status" value="1"/>
</dbReference>
<dbReference type="STRING" id="157733.AB986_07350"/>
<reference evidence="8" key="1">
    <citation type="submission" date="2015-06" db="EMBL/GenBank/DDBJ databases">
        <authorList>
            <person name="Liu B."/>
            <person name="Wang J."/>
            <person name="Zhu Y."/>
            <person name="Liu G."/>
            <person name="Chen Q."/>
            <person name="Zheng C."/>
            <person name="Che J."/>
            <person name="Ge C."/>
            <person name="Shi H."/>
            <person name="Pan Z."/>
            <person name="Liu X."/>
        </authorList>
    </citation>
    <scope>NUCLEOTIDE SEQUENCE [LARGE SCALE GENOMIC DNA]</scope>
    <source>
        <strain evidence="8">DSM 16346</strain>
    </source>
</reference>
<dbReference type="GO" id="GO:0016616">
    <property type="term" value="F:oxidoreductase activity, acting on the CH-OH group of donors, NAD or NADP as acceptor"/>
    <property type="evidence" value="ECO:0007669"/>
    <property type="project" value="UniProtKB-ARBA"/>
</dbReference>
<dbReference type="EMBL" id="LELK01000001">
    <property type="protein sequence ID" value="KMM39042.1"/>
    <property type="molecule type" value="Genomic_DNA"/>
</dbReference>
<evidence type="ECO:0000313" key="8">
    <source>
        <dbReference type="EMBL" id="KMM39042.1"/>
    </source>
</evidence>
<feature type="site" description="Lowers pKa of active site Tyr" evidence="6">
    <location>
        <position position="77"/>
    </location>
</feature>
<keyword evidence="2" id="KW-0521">NADP</keyword>
<feature type="binding site" evidence="5">
    <location>
        <position position="110"/>
    </location>
    <ligand>
        <name>substrate</name>
    </ligand>
</feature>
<dbReference type="AlphaFoldDB" id="A0A0J6FXF6"/>
<evidence type="ECO:0000313" key="9">
    <source>
        <dbReference type="Proteomes" id="UP000035996"/>
    </source>
</evidence>
<evidence type="ECO:0000256" key="2">
    <source>
        <dbReference type="ARBA" id="ARBA00022857"/>
    </source>
</evidence>
<dbReference type="InterPro" id="IPR036812">
    <property type="entry name" value="NAD(P)_OxRdtase_dom_sf"/>
</dbReference>
<organism evidence="8 9">
    <name type="scientific">Guptibacillus hwajinpoensis</name>
    <dbReference type="NCBI Taxonomy" id="208199"/>
    <lineage>
        <taxon>Bacteria</taxon>
        <taxon>Bacillati</taxon>
        <taxon>Bacillota</taxon>
        <taxon>Bacilli</taxon>
        <taxon>Bacillales</taxon>
        <taxon>Guptibacillaceae</taxon>
        <taxon>Guptibacillus</taxon>
    </lineage>
</organism>
<dbReference type="InterPro" id="IPR020471">
    <property type="entry name" value="AKR"/>
</dbReference>
<sequence>MGIDKRVTLSNGVKMPYLGFGVFKLGDGEETTNAVKIALETGYRGIDTASYYGNEESVGRAIKESGVEREDLFITSKVWNDEQGYNATLRAFERSLERLQTDYLDLYLIHWPVPGLYTETWQALEKLYHEGKVCAVGVSNFEPHHLEAISKISSVKPVINQIEFHPELLQGEVRDYCLSKGIQVEAWSPLKRGQVLNEPVIQTIGKQHGKTPAQVVLRWCLQHDIVLNVKSSKEERIKENADLFDFELTEEEMVSIDSLHADNRIAHHPDSLDFYEKTVPGFKKSQYSS</sequence>
<comment type="caution">
    <text evidence="8">The sequence shown here is derived from an EMBL/GenBank/DDBJ whole genome shotgun (WGS) entry which is preliminary data.</text>
</comment>
<protein>
    <submittedName>
        <fullName evidence="8">Glyoxal reductase</fullName>
    </submittedName>
</protein>
<gene>
    <name evidence="8" type="ORF">AB986_07350</name>
</gene>
<evidence type="ECO:0000256" key="6">
    <source>
        <dbReference type="PIRSR" id="PIRSR000097-3"/>
    </source>
</evidence>
<dbReference type="PRINTS" id="PR00069">
    <property type="entry name" value="ALDKETRDTASE"/>
</dbReference>
<feature type="domain" description="NADP-dependent oxidoreductase" evidence="7">
    <location>
        <begin position="18"/>
        <end position="259"/>
    </location>
</feature>